<evidence type="ECO:0000313" key="2">
    <source>
        <dbReference type="EMBL" id="SDS44728.1"/>
    </source>
</evidence>
<organism evidence="2 3">
    <name type="scientific">Actinoplanes derwentensis</name>
    <dbReference type="NCBI Taxonomy" id="113562"/>
    <lineage>
        <taxon>Bacteria</taxon>
        <taxon>Bacillati</taxon>
        <taxon>Actinomycetota</taxon>
        <taxon>Actinomycetes</taxon>
        <taxon>Micromonosporales</taxon>
        <taxon>Micromonosporaceae</taxon>
        <taxon>Actinoplanes</taxon>
    </lineage>
</organism>
<dbReference type="Proteomes" id="UP000198688">
    <property type="component" value="Chromosome I"/>
</dbReference>
<accession>A0A1H1SAA2</accession>
<dbReference type="SUPFAM" id="SSF160631">
    <property type="entry name" value="SMI1/KNR4-like"/>
    <property type="match status" value="1"/>
</dbReference>
<name>A0A1H1SAA2_9ACTN</name>
<sequence length="216" mass="23883">MTRSVADSWTLIDDWLHQHVPHVHATLAPPATAADLQRVEQAHGVDLPGDLIAWWRGANGMRPGSMSYAQIVPPGLWAMNTEFAVAHLHETRQLATGPQTSVPIREYDATVAELMNEPAGSPDQSGEGVLVHLPAWFAFAYENRVYFVDYRPGPLQGCVMRQGAYGGWSGPLWPSLAAMWAETSDVLLSSNPGSRPERVKTTVGDWWFPQGWWPES</sequence>
<dbReference type="InterPro" id="IPR018958">
    <property type="entry name" value="Knr4/Smi1-like_dom"/>
</dbReference>
<proteinExistence type="predicted"/>
<dbReference type="Pfam" id="PF09346">
    <property type="entry name" value="SMI1_KNR4"/>
    <property type="match status" value="1"/>
</dbReference>
<protein>
    <submittedName>
        <fullName evidence="2">Cell wall assembly regulator SMI1</fullName>
    </submittedName>
</protein>
<dbReference type="RefSeq" id="WP_092541683.1">
    <property type="nucleotide sequence ID" value="NZ_BOMJ01000009.1"/>
</dbReference>
<reference evidence="2 3" key="1">
    <citation type="submission" date="2016-10" db="EMBL/GenBank/DDBJ databases">
        <authorList>
            <person name="de Groot N.N."/>
        </authorList>
    </citation>
    <scope>NUCLEOTIDE SEQUENCE [LARGE SCALE GENOMIC DNA]</scope>
    <source>
        <strain evidence="2 3">DSM 43941</strain>
    </source>
</reference>
<dbReference type="STRING" id="113562.SAMN04489716_0805"/>
<dbReference type="EMBL" id="LT629758">
    <property type="protein sequence ID" value="SDS44728.1"/>
    <property type="molecule type" value="Genomic_DNA"/>
</dbReference>
<feature type="domain" description="Knr4/Smi1-like" evidence="1">
    <location>
        <begin position="30"/>
        <end position="175"/>
    </location>
</feature>
<dbReference type="InterPro" id="IPR037883">
    <property type="entry name" value="Knr4/Smi1-like_sf"/>
</dbReference>
<evidence type="ECO:0000313" key="3">
    <source>
        <dbReference type="Proteomes" id="UP000198688"/>
    </source>
</evidence>
<dbReference type="OrthoDB" id="4759758at2"/>
<keyword evidence="3" id="KW-1185">Reference proteome</keyword>
<evidence type="ECO:0000259" key="1">
    <source>
        <dbReference type="Pfam" id="PF09346"/>
    </source>
</evidence>
<gene>
    <name evidence="2" type="ORF">SAMN04489716_0805</name>
</gene>
<dbReference type="AlphaFoldDB" id="A0A1H1SAA2"/>